<dbReference type="AlphaFoldDB" id="A0AAN8CPW9"/>
<dbReference type="Proteomes" id="UP001335648">
    <property type="component" value="Unassembled WGS sequence"/>
</dbReference>
<gene>
    <name evidence="1" type="ORF">CesoFtcFv8_005588</name>
</gene>
<evidence type="ECO:0000313" key="1">
    <source>
        <dbReference type="EMBL" id="KAK5907772.1"/>
    </source>
</evidence>
<protein>
    <submittedName>
        <fullName evidence="1">Uncharacterized protein</fullName>
    </submittedName>
</protein>
<evidence type="ECO:0000313" key="2">
    <source>
        <dbReference type="Proteomes" id="UP001335648"/>
    </source>
</evidence>
<accession>A0AAN8CPW9</accession>
<comment type="caution">
    <text evidence="1">The sequence shown here is derived from an EMBL/GenBank/DDBJ whole genome shotgun (WGS) entry which is preliminary data.</text>
</comment>
<organism evidence="1 2">
    <name type="scientific">Champsocephalus esox</name>
    <name type="common">pike icefish</name>
    <dbReference type="NCBI Taxonomy" id="159716"/>
    <lineage>
        <taxon>Eukaryota</taxon>
        <taxon>Metazoa</taxon>
        <taxon>Chordata</taxon>
        <taxon>Craniata</taxon>
        <taxon>Vertebrata</taxon>
        <taxon>Euteleostomi</taxon>
        <taxon>Actinopterygii</taxon>
        <taxon>Neopterygii</taxon>
        <taxon>Teleostei</taxon>
        <taxon>Neoteleostei</taxon>
        <taxon>Acanthomorphata</taxon>
        <taxon>Eupercaria</taxon>
        <taxon>Perciformes</taxon>
        <taxon>Notothenioidei</taxon>
        <taxon>Channichthyidae</taxon>
        <taxon>Champsocephalus</taxon>
    </lineage>
</organism>
<reference evidence="1 2" key="1">
    <citation type="journal article" date="2023" name="Mol. Biol. Evol.">
        <title>Genomics of Secondarily Temperate Adaptation in the Only Non-Antarctic Icefish.</title>
        <authorList>
            <person name="Rivera-Colon A.G."/>
            <person name="Rayamajhi N."/>
            <person name="Minhas B.F."/>
            <person name="Madrigal G."/>
            <person name="Bilyk K.T."/>
            <person name="Yoon V."/>
            <person name="Hune M."/>
            <person name="Gregory S."/>
            <person name="Cheng C.H.C."/>
            <person name="Catchen J.M."/>
        </authorList>
    </citation>
    <scope>NUCLEOTIDE SEQUENCE [LARGE SCALE GENOMIC DNA]</scope>
    <source>
        <strain evidence="1">JC2023a</strain>
    </source>
</reference>
<sequence length="88" mass="10079">MTNTGSSNAIIIDREAFITNFLKETSDGEREDINMQIREDAFGPGESRRQEIFLPRTTAEVNDGPEGRWSEWRAMSPEGRERPVHVEL</sequence>
<name>A0AAN8CPW9_9TELE</name>
<keyword evidence="2" id="KW-1185">Reference proteome</keyword>
<proteinExistence type="predicted"/>
<dbReference type="EMBL" id="JAULUE010002049">
    <property type="protein sequence ID" value="KAK5907772.1"/>
    <property type="molecule type" value="Genomic_DNA"/>
</dbReference>